<dbReference type="SUPFAM" id="SSF161111">
    <property type="entry name" value="Cation efflux protein transmembrane domain-like"/>
    <property type="match status" value="1"/>
</dbReference>
<keyword evidence="15 23" id="KW-0472">Membrane</keyword>
<dbReference type="EMBL" id="AJWK01004122">
    <property type="status" value="NOT_ANNOTATED_CDS"/>
    <property type="molecule type" value="Genomic_DNA"/>
</dbReference>
<dbReference type="GO" id="GO:0008324">
    <property type="term" value="F:monoatomic cation transmembrane transporter activity"/>
    <property type="evidence" value="ECO:0007669"/>
    <property type="project" value="InterPro"/>
</dbReference>
<evidence type="ECO:0000256" key="4">
    <source>
        <dbReference type="ARBA" id="ARBA00008873"/>
    </source>
</evidence>
<dbReference type="GO" id="GO:0005634">
    <property type="term" value="C:nucleus"/>
    <property type="evidence" value="ECO:0007669"/>
    <property type="project" value="UniProtKB-SubCell"/>
</dbReference>
<dbReference type="GO" id="GO:0015297">
    <property type="term" value="F:antiporter activity"/>
    <property type="evidence" value="ECO:0007669"/>
    <property type="project" value="UniProtKB-KW"/>
</dbReference>
<evidence type="ECO:0000256" key="3">
    <source>
        <dbReference type="ARBA" id="ARBA00004240"/>
    </source>
</evidence>
<dbReference type="GO" id="GO:0006829">
    <property type="term" value="P:zinc ion transport"/>
    <property type="evidence" value="ECO:0007669"/>
    <property type="project" value="UniProtKB-KW"/>
</dbReference>
<feature type="compositionally biased region" description="Basic and acidic residues" evidence="22">
    <location>
        <begin position="100"/>
        <end position="115"/>
    </location>
</feature>
<keyword evidence="5" id="KW-0813">Transport</keyword>
<dbReference type="CDD" id="cd21078">
    <property type="entry name" value="NTD_ZNT9"/>
    <property type="match status" value="1"/>
</dbReference>
<feature type="region of interest" description="Disordered" evidence="22">
    <location>
        <begin position="100"/>
        <end position="129"/>
    </location>
</feature>
<keyword evidence="11 23" id="KW-1133">Transmembrane helix</keyword>
<feature type="transmembrane region" description="Helical" evidence="23">
    <location>
        <begin position="320"/>
        <end position="343"/>
    </location>
</feature>
<accession>A0A1B0CAN3</accession>
<evidence type="ECO:0000256" key="5">
    <source>
        <dbReference type="ARBA" id="ARBA00022448"/>
    </source>
</evidence>
<dbReference type="AlphaFoldDB" id="A0A1B0CAN3"/>
<sequence>MARLWDAGRVFRITHKILLTPVRKDTPNMRYFRKFSTALLTFPTTGHFSPKIRNLSTGGVLRASSKETPEAPEQKSTLEINTKSGKLVVTTSVNKDSVESLTIEKDKKNAAKEPESASEDSSWPNKQKRMQVDFDPSPLERKFITPSRAMSDFLLKPTDLESLVKMRRRSPHAEEPYITVYSRKDVEAKAIEVWGSRENLLRECLKQEIEKKTHQQNIFTVKRRLRDYRREIGSRTSVIESETGLFGTSGKVVLTAIGINAANFLFKLFAWISSGSNSMFAECIHSLADTINQLILAFGIHKSNQMADSDHPYGYANMKYVSSLISGVGIFCVGAGLSFYHGIMGLVHPEVVEDYSMAFLILAGSLVSEGATLVVAINAIRKSAKSSQMTFREYVVRGHDPCVNVVLTEDTAAVAGVLVAGSCMGLSAFLNSPIPDAMGSLLVGGILGGVALFIIRTNVNALVGRSIPETNLKQINAELESDVMLRAIHDVKGIDMGNSLVRYKAEVDFDGRELTRSYLDKLDLKSMLEEVKSFTTIDEVELFMLKHGEKIVDLMGGEIDRIEMKLKKKYPEIRHCDLEIL</sequence>
<dbReference type="VEuPathDB" id="VectorBase:LLOJ001095"/>
<evidence type="ECO:0000256" key="6">
    <source>
        <dbReference type="ARBA" id="ARBA00022449"/>
    </source>
</evidence>
<reference evidence="25" key="1">
    <citation type="submission" date="2020-05" db="UniProtKB">
        <authorList>
            <consortium name="EnsemblMetazoa"/>
        </authorList>
    </citation>
    <scope>IDENTIFICATION</scope>
    <source>
        <strain evidence="25">Jacobina</strain>
    </source>
</reference>
<dbReference type="NCBIfam" id="TIGR01297">
    <property type="entry name" value="CDF"/>
    <property type="match status" value="1"/>
</dbReference>
<evidence type="ECO:0000256" key="22">
    <source>
        <dbReference type="SAM" id="MobiDB-lite"/>
    </source>
</evidence>
<evidence type="ECO:0000256" key="2">
    <source>
        <dbReference type="ARBA" id="ARBA00004225"/>
    </source>
</evidence>
<keyword evidence="26" id="KW-1185">Reference proteome</keyword>
<feature type="transmembrane region" description="Helical" evidence="23">
    <location>
        <begin position="355"/>
        <end position="380"/>
    </location>
</feature>
<evidence type="ECO:0000256" key="8">
    <source>
        <dbReference type="ARBA" id="ARBA00022824"/>
    </source>
</evidence>
<keyword evidence="10" id="KW-0864">Zinc transport</keyword>
<dbReference type="InterPro" id="IPR040177">
    <property type="entry name" value="SLC30A9"/>
</dbReference>
<evidence type="ECO:0000256" key="13">
    <source>
        <dbReference type="ARBA" id="ARBA00023065"/>
    </source>
</evidence>
<dbReference type="Pfam" id="PF01545">
    <property type="entry name" value="Cation_efflux"/>
    <property type="match status" value="1"/>
</dbReference>
<dbReference type="InterPro" id="IPR027469">
    <property type="entry name" value="Cation_efflux_TMD_sf"/>
</dbReference>
<dbReference type="InterPro" id="IPR058533">
    <property type="entry name" value="Cation_efflux_TM"/>
</dbReference>
<keyword evidence="8" id="KW-0256">Endoplasmic reticulum</keyword>
<evidence type="ECO:0000256" key="18">
    <source>
        <dbReference type="ARBA" id="ARBA00033405"/>
    </source>
</evidence>
<evidence type="ECO:0000256" key="15">
    <source>
        <dbReference type="ARBA" id="ARBA00023136"/>
    </source>
</evidence>
<dbReference type="EnsemblMetazoa" id="LLOJ001095-RA">
    <property type="protein sequence ID" value="LLOJ001095-PA"/>
    <property type="gene ID" value="LLOJ001095"/>
</dbReference>
<dbReference type="GO" id="GO:0031966">
    <property type="term" value="C:mitochondrial membrane"/>
    <property type="evidence" value="ECO:0007669"/>
    <property type="project" value="UniProtKB-SubCell"/>
</dbReference>
<evidence type="ECO:0000256" key="1">
    <source>
        <dbReference type="ARBA" id="ARBA00004123"/>
    </source>
</evidence>
<evidence type="ECO:0000256" key="17">
    <source>
        <dbReference type="ARBA" id="ARBA00023242"/>
    </source>
</evidence>
<dbReference type="GO" id="GO:0006882">
    <property type="term" value="P:intracellular zinc ion homeostasis"/>
    <property type="evidence" value="ECO:0007669"/>
    <property type="project" value="TreeGrafter"/>
</dbReference>
<dbReference type="VEuPathDB" id="VectorBase:LLONM1_006813"/>
<evidence type="ECO:0000256" key="16">
    <source>
        <dbReference type="ARBA" id="ARBA00023163"/>
    </source>
</evidence>
<keyword evidence="16" id="KW-0804">Transcription</keyword>
<name>A0A1B0CAN3_LUTLO</name>
<feature type="transmembrane region" description="Helical" evidence="23">
    <location>
        <begin position="437"/>
        <end position="455"/>
    </location>
</feature>
<evidence type="ECO:0000313" key="25">
    <source>
        <dbReference type="EnsemblMetazoa" id="LLOJ001095-PA"/>
    </source>
</evidence>
<evidence type="ECO:0000256" key="9">
    <source>
        <dbReference type="ARBA" id="ARBA00022833"/>
    </source>
</evidence>
<evidence type="ECO:0000259" key="24">
    <source>
        <dbReference type="Pfam" id="PF01545"/>
    </source>
</evidence>
<dbReference type="GO" id="GO:0005783">
    <property type="term" value="C:endoplasmic reticulum"/>
    <property type="evidence" value="ECO:0007669"/>
    <property type="project" value="UniProtKB-SubCell"/>
</dbReference>
<evidence type="ECO:0000256" key="21">
    <source>
        <dbReference type="ARBA" id="ARBA00048349"/>
    </source>
</evidence>
<keyword evidence="12" id="KW-0805">Transcription regulation</keyword>
<dbReference type="InterPro" id="IPR037129">
    <property type="entry name" value="XPA_sf"/>
</dbReference>
<keyword evidence="7 23" id="KW-0812">Transmembrane</keyword>
<comment type="subcellular location">
    <subcellularLocation>
        <location evidence="3">Endoplasmic reticulum</location>
    </subcellularLocation>
    <subcellularLocation>
        <location evidence="2">Mitochondrion membrane</location>
        <topology evidence="2">Multi-pass membrane protein</topology>
    </subcellularLocation>
    <subcellularLocation>
        <location evidence="1">Nucleus</location>
    </subcellularLocation>
</comment>
<dbReference type="Proteomes" id="UP000092461">
    <property type="component" value="Unassembled WGS sequence"/>
</dbReference>
<dbReference type="Gene3D" id="3.90.530.10">
    <property type="entry name" value="XPA C-terminal domain"/>
    <property type="match status" value="1"/>
</dbReference>
<organism evidence="25 26">
    <name type="scientific">Lutzomyia longipalpis</name>
    <name type="common">Sand fly</name>
    <dbReference type="NCBI Taxonomy" id="7200"/>
    <lineage>
        <taxon>Eukaryota</taxon>
        <taxon>Metazoa</taxon>
        <taxon>Ecdysozoa</taxon>
        <taxon>Arthropoda</taxon>
        <taxon>Hexapoda</taxon>
        <taxon>Insecta</taxon>
        <taxon>Pterygota</taxon>
        <taxon>Neoptera</taxon>
        <taxon>Endopterygota</taxon>
        <taxon>Diptera</taxon>
        <taxon>Nematocera</taxon>
        <taxon>Psychodoidea</taxon>
        <taxon>Psychodidae</taxon>
        <taxon>Lutzomyia</taxon>
        <taxon>Lutzomyia</taxon>
    </lineage>
</organism>
<comment type="similarity">
    <text evidence="4">Belongs to the cation diffusion facilitator (CDF) transporter (TC 2.A.4) family. SLC30A subfamily.</text>
</comment>
<dbReference type="PANTHER" id="PTHR13414">
    <property type="entry name" value="HUEL-CATION TRANSPORTER"/>
    <property type="match status" value="1"/>
</dbReference>
<evidence type="ECO:0000256" key="7">
    <source>
        <dbReference type="ARBA" id="ARBA00022692"/>
    </source>
</evidence>
<evidence type="ECO:0000313" key="26">
    <source>
        <dbReference type="Proteomes" id="UP000092461"/>
    </source>
</evidence>
<evidence type="ECO:0000256" key="12">
    <source>
        <dbReference type="ARBA" id="ARBA00023015"/>
    </source>
</evidence>
<evidence type="ECO:0000256" key="20">
    <source>
        <dbReference type="ARBA" id="ARBA00034922"/>
    </source>
</evidence>
<dbReference type="InterPro" id="IPR002524">
    <property type="entry name" value="Cation_efflux"/>
</dbReference>
<dbReference type="PANTHER" id="PTHR13414:SF9">
    <property type="entry name" value="PROTON-COUPLED ZINC ANTIPORTER SLC30A9, MITOCHONDRIAL"/>
    <property type="match status" value="1"/>
</dbReference>
<dbReference type="InterPro" id="IPR009061">
    <property type="entry name" value="DNA-bd_dom_put_sf"/>
</dbReference>
<protein>
    <recommendedName>
        <fullName evidence="19">Proton-coupled zinc antiporter SLC30A9, mitochondrial</fullName>
    </recommendedName>
    <alternativeName>
        <fullName evidence="18">Solute carrier family 30 member 9</fullName>
    </alternativeName>
    <alternativeName>
        <fullName evidence="20">Zinc transporter 9</fullName>
    </alternativeName>
</protein>
<evidence type="ECO:0000256" key="14">
    <source>
        <dbReference type="ARBA" id="ARBA00023128"/>
    </source>
</evidence>
<feature type="transmembrane region" description="Helical" evidence="23">
    <location>
        <begin position="252"/>
        <end position="273"/>
    </location>
</feature>
<evidence type="ECO:0000256" key="19">
    <source>
        <dbReference type="ARBA" id="ARBA00034845"/>
    </source>
</evidence>
<keyword evidence="6" id="KW-0050">Antiport</keyword>
<evidence type="ECO:0000256" key="23">
    <source>
        <dbReference type="SAM" id="Phobius"/>
    </source>
</evidence>
<comment type="catalytic activity">
    <reaction evidence="21">
        <text>Zn(2+)(in) + 2 H(+)(out) = Zn(2+)(out) + 2 H(+)(in)</text>
        <dbReference type="Rhea" id="RHEA:72627"/>
        <dbReference type="ChEBI" id="CHEBI:15378"/>
        <dbReference type="ChEBI" id="CHEBI:29105"/>
    </reaction>
</comment>
<dbReference type="SUPFAM" id="SSF46955">
    <property type="entry name" value="Putative DNA-binding domain"/>
    <property type="match status" value="1"/>
</dbReference>
<evidence type="ECO:0000256" key="11">
    <source>
        <dbReference type="ARBA" id="ARBA00022989"/>
    </source>
</evidence>
<keyword evidence="9" id="KW-0862">Zinc</keyword>
<keyword evidence="17" id="KW-0539">Nucleus</keyword>
<feature type="domain" description="Cation efflux protein transmembrane" evidence="24">
    <location>
        <begin position="254"/>
        <end position="463"/>
    </location>
</feature>
<dbReference type="Gene3D" id="1.20.1510.10">
    <property type="entry name" value="Cation efflux protein transmembrane domain"/>
    <property type="match status" value="1"/>
</dbReference>
<keyword evidence="14" id="KW-0496">Mitochondrion</keyword>
<feature type="transmembrane region" description="Helical" evidence="23">
    <location>
        <begin position="412"/>
        <end position="431"/>
    </location>
</feature>
<evidence type="ECO:0000256" key="10">
    <source>
        <dbReference type="ARBA" id="ARBA00022906"/>
    </source>
</evidence>
<keyword evidence="13" id="KW-0406">Ion transport</keyword>
<proteinExistence type="inferred from homology"/>